<comment type="function">
    <text evidence="6 7">3'-5' exonuclease.</text>
</comment>
<dbReference type="PANTHER" id="PTHR11472:SF34">
    <property type="entry name" value="REGULATOR OF TELOMERE ELONGATION HELICASE 1"/>
    <property type="match status" value="1"/>
</dbReference>
<dbReference type="Proteomes" id="UP000235114">
    <property type="component" value="Unassembled WGS sequence"/>
</dbReference>
<dbReference type="InterPro" id="IPR045028">
    <property type="entry name" value="DinG/Rad3-like"/>
</dbReference>
<name>A0A2N5GHY5_9BACI</name>
<evidence type="ECO:0000256" key="5">
    <source>
        <dbReference type="ARBA" id="ARBA00022840"/>
    </source>
</evidence>
<dbReference type="InterPro" id="IPR012337">
    <property type="entry name" value="RNaseH-like_sf"/>
</dbReference>
<keyword evidence="10" id="KW-0347">Helicase</keyword>
<dbReference type="EMBL" id="PGVA01000051">
    <property type="protein sequence ID" value="PLR80459.1"/>
    <property type="molecule type" value="Genomic_DNA"/>
</dbReference>
<dbReference type="PROSITE" id="PS51194">
    <property type="entry name" value="HELICASE_CTER"/>
    <property type="match status" value="1"/>
</dbReference>
<dbReference type="InterPro" id="IPR006310">
    <property type="entry name" value="DinG"/>
</dbReference>
<accession>A0A2N5GHY5</accession>
<dbReference type="SMART" id="SM00491">
    <property type="entry name" value="HELICc2"/>
    <property type="match status" value="1"/>
</dbReference>
<comment type="caution">
    <text evidence="10">The sequence shown here is derived from an EMBL/GenBank/DDBJ whole genome shotgun (WGS) entry which is preliminary data.</text>
</comment>
<dbReference type="InterPro" id="IPR013520">
    <property type="entry name" value="Ribonucl_H"/>
</dbReference>
<proteinExistence type="inferred from homology"/>
<feature type="binding site" evidence="6">
    <location>
        <begin position="284"/>
        <end position="291"/>
    </location>
    <ligand>
        <name>ATP</name>
        <dbReference type="ChEBI" id="CHEBI:30616"/>
    </ligand>
</feature>
<reference evidence="11 13" key="2">
    <citation type="submission" date="2017-12" db="EMBL/GenBank/DDBJ databases">
        <title>Comparative Functional Genomics of Dry Heat Resistant strains isolated from the Viking Spacecraft.</title>
        <authorList>
            <person name="Seuylemezian A."/>
            <person name="Cooper K."/>
            <person name="Vaishampayan P."/>
        </authorList>
    </citation>
    <scope>NUCLEOTIDE SEQUENCE [LARGE SCALE GENOMIC DNA]</scope>
    <source>
        <strain evidence="11 13">ATCC 29669</strain>
    </source>
</reference>
<dbReference type="FunFam" id="3.40.50.300:FF:000437">
    <property type="entry name" value="ATP-dependent DNA helicase DinG"/>
    <property type="match status" value="1"/>
</dbReference>
<dbReference type="HAMAP" id="MF_02206">
    <property type="entry name" value="DinG_exonucl"/>
    <property type="match status" value="1"/>
</dbReference>
<sequence length="934" mass="107038">MSNKFVVIDLETTGNTPKKGAKIIQFAAVVIEGDTIVEQYSSFINPEQPIPPFIEELTGIDDHIVKDAPLFAEIAPRVLSLLDDAYFVAHNVHFDLSFLQEELIEAGYHGFYGPVVDTVELSRILFPAADSYKLSELSSRFFFSHDRPHQADSDAYVTAELLLLLLNRLESIPTRTLKQLSRLAPGLKSDIHILMDELIREKEKSIEILPDFIDIYRGIALKRPDKKAKDRPGLIEIRFPHSDEEKENLMKGAFPNYEKRTGQFKMMDLVYQSFADGHHSMIEAGTGVGKSLGYLIPAAFFSIQTAKAVIVSTYTTLLQEQLLTKDIPLLNQMLPFPVKTVLLKGRNHFISLAKFEQSLKEEDDNYDTTLTKMQILIWLLETETGDVDELNLSSGGRLYWHKIKNDSSVFLHDKAWRHYDFYLNARKNAQVADIVITNHSLLLSDLTSDHSLLPDYDYAILDEAHHFEKAAGKYFGFSIDYLSIRLLLGQLGLYEQKQLFFKLEKLLNEIDRYDQLEHTFEINALIGDLQLEMDEFFKTISLFANEKLKDHQSAYKRIQYRLTGQETGKTWKVLVAMAERFSFQIHDLVKLLEKRLDFILKADHELSNEDKAFLDELASLLGDFREVRENVKSLFLHRQNRYVTWIEVDLRAAQNATAVYGQPVDISNYLQEYYFSVKKSAVLTSATLTVKQSFDYMMKELGLYGTNCRKEVISSPFQYKEKVKMFVPNDLPEINAVSIDDYTAAISEHIISIAEATKGRMLILFTSYEMLKKTYELLKESGFLEDFALIAQGISGGSRTRLTRSFQRFDKSILFGTSSFWEGIDIPGEDLSCLVIVRLPFSPPDEPVTEAKCEIIEEKNGNPFYDYSLPEAVLRFKQGVGRLIRTENDRGLIVVFDRRIISTKYGKAFLQSIPAIPLQKVNIDEIVEQIYDWL</sequence>
<comment type="similarity">
    <text evidence="6 7">Belongs to the helicase family. DinG subfamily. Type 2 sub-subfamily.</text>
</comment>
<dbReference type="GO" id="GO:0005524">
    <property type="term" value="F:ATP binding"/>
    <property type="evidence" value="ECO:0007669"/>
    <property type="project" value="UniProtKB-UniRule"/>
</dbReference>
<dbReference type="InterPro" id="IPR006054">
    <property type="entry name" value="DnaQ"/>
</dbReference>
<dbReference type="SUPFAM" id="SSF53098">
    <property type="entry name" value="Ribonuclease H-like"/>
    <property type="match status" value="1"/>
</dbReference>
<evidence type="ECO:0000256" key="4">
    <source>
        <dbReference type="ARBA" id="ARBA00022839"/>
    </source>
</evidence>
<dbReference type="CDD" id="cd06127">
    <property type="entry name" value="DEDDh"/>
    <property type="match status" value="1"/>
</dbReference>
<dbReference type="GO" id="GO:0003677">
    <property type="term" value="F:DNA binding"/>
    <property type="evidence" value="ECO:0007669"/>
    <property type="project" value="InterPro"/>
</dbReference>
<dbReference type="NCBIfam" id="TIGR01407">
    <property type="entry name" value="dinG_rel"/>
    <property type="match status" value="1"/>
</dbReference>
<dbReference type="RefSeq" id="WP_101578788.1">
    <property type="nucleotide sequence ID" value="NZ_PGVA01000051.1"/>
</dbReference>
<dbReference type="InterPro" id="IPR027417">
    <property type="entry name" value="P-loop_NTPase"/>
</dbReference>
<dbReference type="NCBIfam" id="NF005981">
    <property type="entry name" value="PRK08074.1"/>
    <property type="match status" value="1"/>
</dbReference>
<evidence type="ECO:0000313" key="11">
    <source>
        <dbReference type="EMBL" id="PLS00676.1"/>
    </source>
</evidence>
<dbReference type="OrthoDB" id="9803913at2"/>
<dbReference type="Gene3D" id="3.40.50.300">
    <property type="entry name" value="P-loop containing nucleotide triphosphate hydrolases"/>
    <property type="match status" value="2"/>
</dbReference>
<dbReference type="NCBIfam" id="TIGR00573">
    <property type="entry name" value="dnaq"/>
    <property type="match status" value="1"/>
</dbReference>
<dbReference type="AlphaFoldDB" id="A0A2N5GHY5"/>
<dbReference type="Gene3D" id="3.30.420.10">
    <property type="entry name" value="Ribonuclease H-like superfamily/Ribonuclease H"/>
    <property type="match status" value="1"/>
</dbReference>
<evidence type="ECO:0000313" key="13">
    <source>
        <dbReference type="Proteomes" id="UP000235114"/>
    </source>
</evidence>
<protein>
    <recommendedName>
        <fullName evidence="6 7">3'-5' exonuclease DinG</fullName>
        <ecNumber evidence="6 7">3.1.-.-</ecNumber>
    </recommendedName>
</protein>
<evidence type="ECO:0000313" key="10">
    <source>
        <dbReference type="EMBL" id="PLR80459.1"/>
    </source>
</evidence>
<dbReference type="InterPro" id="IPR006555">
    <property type="entry name" value="ATP-dep_Helicase_C"/>
</dbReference>
<dbReference type="PROSITE" id="PS51193">
    <property type="entry name" value="HELICASE_ATP_BIND_2"/>
    <property type="match status" value="1"/>
</dbReference>
<dbReference type="GO" id="GO:0006260">
    <property type="term" value="P:DNA replication"/>
    <property type="evidence" value="ECO:0007669"/>
    <property type="project" value="InterPro"/>
</dbReference>
<evidence type="ECO:0000313" key="12">
    <source>
        <dbReference type="Proteomes" id="UP000234951"/>
    </source>
</evidence>
<dbReference type="GO" id="GO:0016818">
    <property type="term" value="F:hydrolase activity, acting on acid anhydrides, in phosphorus-containing anhydrides"/>
    <property type="evidence" value="ECO:0007669"/>
    <property type="project" value="InterPro"/>
</dbReference>
<keyword evidence="5 6" id="KW-0067">ATP-binding</keyword>
<dbReference type="SUPFAM" id="SSF52540">
    <property type="entry name" value="P-loop containing nucleoside triphosphate hydrolases"/>
    <property type="match status" value="1"/>
</dbReference>
<feature type="domain" description="Helicase C-terminal" evidence="9">
    <location>
        <begin position="745"/>
        <end position="934"/>
    </location>
</feature>
<gene>
    <name evidence="6 7" type="primary">dinG</name>
    <name evidence="10" type="ORF">CU635_18150</name>
    <name evidence="11" type="ORF">CVD25_01550</name>
</gene>
<dbReference type="PANTHER" id="PTHR11472">
    <property type="entry name" value="DNA REPAIR DEAD HELICASE RAD3/XP-D SUBFAMILY MEMBER"/>
    <property type="match status" value="1"/>
</dbReference>
<dbReference type="GO" id="GO:0008408">
    <property type="term" value="F:3'-5' exonuclease activity"/>
    <property type="evidence" value="ECO:0007669"/>
    <property type="project" value="UniProtKB-UniRule"/>
</dbReference>
<feature type="short sequence motif" description="DEAH box" evidence="6">
    <location>
        <begin position="462"/>
        <end position="465"/>
    </location>
</feature>
<dbReference type="Pfam" id="PF13307">
    <property type="entry name" value="Helicase_C_2"/>
    <property type="match status" value="1"/>
</dbReference>
<dbReference type="GO" id="GO:0003887">
    <property type="term" value="F:DNA-directed DNA polymerase activity"/>
    <property type="evidence" value="ECO:0007669"/>
    <property type="project" value="InterPro"/>
</dbReference>
<evidence type="ECO:0000256" key="3">
    <source>
        <dbReference type="ARBA" id="ARBA00022801"/>
    </source>
</evidence>
<keyword evidence="1 6" id="KW-0540">Nuclease</keyword>
<dbReference type="EMBL" id="PGVD01000006">
    <property type="protein sequence ID" value="PLS00676.1"/>
    <property type="molecule type" value="Genomic_DNA"/>
</dbReference>
<evidence type="ECO:0000256" key="7">
    <source>
        <dbReference type="RuleBase" id="RU364106"/>
    </source>
</evidence>
<dbReference type="SMART" id="SM00479">
    <property type="entry name" value="EXOIII"/>
    <property type="match status" value="1"/>
</dbReference>
<dbReference type="InterPro" id="IPR014013">
    <property type="entry name" value="Helic_SF1/SF2_ATP-bd_DinG/Rad3"/>
</dbReference>
<evidence type="ECO:0000259" key="9">
    <source>
        <dbReference type="PROSITE" id="PS51194"/>
    </source>
</evidence>
<dbReference type="FunFam" id="3.30.420.10:FF:000045">
    <property type="entry name" value="3'-5' exonuclease DinG"/>
    <property type="match status" value="1"/>
</dbReference>
<keyword evidence="13" id="KW-1185">Reference proteome</keyword>
<feature type="domain" description="Helicase ATP-binding" evidence="8">
    <location>
        <begin position="249"/>
        <end position="523"/>
    </location>
</feature>
<keyword evidence="4 6" id="KW-0269">Exonuclease</keyword>
<evidence type="ECO:0000256" key="6">
    <source>
        <dbReference type="HAMAP-Rule" id="MF_02206"/>
    </source>
</evidence>
<organism evidence="10 12">
    <name type="scientific">Bacillus canaveralius</name>
    <dbReference type="NCBI Taxonomy" id="1403243"/>
    <lineage>
        <taxon>Bacteria</taxon>
        <taxon>Bacillati</taxon>
        <taxon>Bacillota</taxon>
        <taxon>Bacilli</taxon>
        <taxon>Bacillales</taxon>
        <taxon>Bacillaceae</taxon>
        <taxon>Bacillus</taxon>
    </lineage>
</organism>
<keyword evidence="2 6" id="KW-0547">Nucleotide-binding</keyword>
<reference evidence="10 12" key="1">
    <citation type="submission" date="2017-11" db="EMBL/GenBank/DDBJ databases">
        <title>Comparitive Functional Genomics of Dry Heat Resistant strains isolated from the Viking Spacecraft.</title>
        <authorList>
            <person name="Seuylemezian A."/>
            <person name="Cooper K."/>
            <person name="Vaishampayan P."/>
        </authorList>
    </citation>
    <scope>NUCLEOTIDE SEQUENCE [LARGE SCALE GENOMIC DNA]</scope>
    <source>
        <strain evidence="10 12">M4.6</strain>
    </source>
</reference>
<dbReference type="InterPro" id="IPR036397">
    <property type="entry name" value="RNaseH_sf"/>
</dbReference>
<dbReference type="InterPro" id="IPR001650">
    <property type="entry name" value="Helicase_C-like"/>
</dbReference>
<evidence type="ECO:0000256" key="1">
    <source>
        <dbReference type="ARBA" id="ARBA00022722"/>
    </source>
</evidence>
<evidence type="ECO:0000259" key="8">
    <source>
        <dbReference type="PROSITE" id="PS51193"/>
    </source>
</evidence>
<dbReference type="Proteomes" id="UP000234951">
    <property type="component" value="Unassembled WGS sequence"/>
</dbReference>
<dbReference type="Pfam" id="PF00929">
    <property type="entry name" value="RNase_T"/>
    <property type="match status" value="1"/>
</dbReference>
<dbReference type="GO" id="GO:0003678">
    <property type="term" value="F:DNA helicase activity"/>
    <property type="evidence" value="ECO:0007669"/>
    <property type="project" value="TreeGrafter"/>
</dbReference>
<keyword evidence="3 6" id="KW-0378">Hydrolase</keyword>
<evidence type="ECO:0000256" key="2">
    <source>
        <dbReference type="ARBA" id="ARBA00022741"/>
    </source>
</evidence>
<dbReference type="EC" id="3.1.-.-" evidence="6 7"/>